<reference evidence="2" key="1">
    <citation type="submission" date="2014-12" db="EMBL/GenBank/DDBJ databases">
        <title>Insight into the proteome of Arion vulgaris.</title>
        <authorList>
            <person name="Aradska J."/>
            <person name="Bulat T."/>
            <person name="Smidak R."/>
            <person name="Sarate P."/>
            <person name="Gangsoo J."/>
            <person name="Sialana F."/>
            <person name="Bilban M."/>
            <person name="Lubec G."/>
        </authorList>
    </citation>
    <scope>NUCLEOTIDE SEQUENCE</scope>
    <source>
        <tissue evidence="2">Skin</tissue>
    </source>
</reference>
<evidence type="ECO:0000313" key="2">
    <source>
        <dbReference type="EMBL" id="CEK98699.1"/>
    </source>
</evidence>
<feature type="non-terminal residue" evidence="2">
    <location>
        <position position="1"/>
    </location>
</feature>
<evidence type="ECO:0000256" key="1">
    <source>
        <dbReference type="SAM" id="MobiDB-lite"/>
    </source>
</evidence>
<dbReference type="AlphaFoldDB" id="A0A0B7BZQ3"/>
<name>A0A0B7BZQ3_9EUPU</name>
<proteinExistence type="predicted"/>
<feature type="non-terminal residue" evidence="2">
    <location>
        <position position="85"/>
    </location>
</feature>
<accession>A0A0B7BZQ3</accession>
<protein>
    <submittedName>
        <fullName evidence="2">Uncharacterized protein</fullName>
    </submittedName>
</protein>
<feature type="region of interest" description="Disordered" evidence="1">
    <location>
        <begin position="41"/>
        <end position="70"/>
    </location>
</feature>
<dbReference type="EMBL" id="HACG01051828">
    <property type="protein sequence ID" value="CEK98699.1"/>
    <property type="molecule type" value="Transcribed_RNA"/>
</dbReference>
<gene>
    <name evidence="2" type="primary">ORF219370</name>
</gene>
<sequence length="85" mass="9774">HAKFVPHLQVYIKDWRDGPKSVVFSTEQQILKTSEKLLAKSNPQIKSHNETDLLELENERTQSPLDKGDLPLDIEEVANIPSLRR</sequence>
<organism evidence="2">
    <name type="scientific">Arion vulgaris</name>
    <dbReference type="NCBI Taxonomy" id="1028688"/>
    <lineage>
        <taxon>Eukaryota</taxon>
        <taxon>Metazoa</taxon>
        <taxon>Spiralia</taxon>
        <taxon>Lophotrochozoa</taxon>
        <taxon>Mollusca</taxon>
        <taxon>Gastropoda</taxon>
        <taxon>Heterobranchia</taxon>
        <taxon>Euthyneura</taxon>
        <taxon>Panpulmonata</taxon>
        <taxon>Eupulmonata</taxon>
        <taxon>Stylommatophora</taxon>
        <taxon>Helicina</taxon>
        <taxon>Arionoidea</taxon>
        <taxon>Arionidae</taxon>
        <taxon>Arion</taxon>
    </lineage>
</organism>